<name>A0A9P8VF66_9PEZI</name>
<dbReference type="PANTHER" id="PTHR43806">
    <property type="entry name" value="PEPTIDASE S8"/>
    <property type="match status" value="1"/>
</dbReference>
<dbReference type="PANTHER" id="PTHR43806:SF66">
    <property type="entry name" value="SERIN ENDOPEPTIDASE"/>
    <property type="match status" value="1"/>
</dbReference>
<evidence type="ECO:0000256" key="7">
    <source>
        <dbReference type="SAM" id="SignalP"/>
    </source>
</evidence>
<dbReference type="PRINTS" id="PR00723">
    <property type="entry name" value="SUBTILISIN"/>
</dbReference>
<evidence type="ECO:0000259" key="8">
    <source>
        <dbReference type="Pfam" id="PF00082"/>
    </source>
</evidence>
<feature type="chain" id="PRO_5040132913" evidence="7">
    <location>
        <begin position="19"/>
        <end position="751"/>
    </location>
</feature>
<dbReference type="SUPFAM" id="SSF52743">
    <property type="entry name" value="Subtilisin-like"/>
    <property type="match status" value="1"/>
</dbReference>
<feature type="domain" description="Peptidase S8/S53" evidence="8">
    <location>
        <begin position="138"/>
        <end position="383"/>
    </location>
</feature>
<dbReference type="PROSITE" id="PS00136">
    <property type="entry name" value="SUBTILASE_ASP"/>
    <property type="match status" value="1"/>
</dbReference>
<dbReference type="InterPro" id="IPR034187">
    <property type="entry name" value="Peptidases_S8_5"/>
</dbReference>
<comment type="caution">
    <text evidence="9">The sequence shown here is derived from an EMBL/GenBank/DDBJ whole genome shotgun (WGS) entry which is preliminary data.</text>
</comment>
<dbReference type="GO" id="GO:0006508">
    <property type="term" value="P:proteolysis"/>
    <property type="evidence" value="ECO:0007669"/>
    <property type="project" value="UniProtKB-KW"/>
</dbReference>
<dbReference type="Pfam" id="PF00082">
    <property type="entry name" value="Peptidase_S8"/>
    <property type="match status" value="1"/>
</dbReference>
<dbReference type="InterPro" id="IPR022398">
    <property type="entry name" value="Peptidase_S8_His-AS"/>
</dbReference>
<evidence type="ECO:0000256" key="2">
    <source>
        <dbReference type="ARBA" id="ARBA00022670"/>
    </source>
</evidence>
<evidence type="ECO:0000313" key="10">
    <source>
        <dbReference type="Proteomes" id="UP000770015"/>
    </source>
</evidence>
<feature type="active site" description="Charge relay system" evidence="5">
    <location>
        <position position="147"/>
    </location>
</feature>
<proteinExistence type="inferred from homology"/>
<keyword evidence="7" id="KW-0732">Signal</keyword>
<dbReference type="InterPro" id="IPR023827">
    <property type="entry name" value="Peptidase_S8_Asp-AS"/>
</dbReference>
<dbReference type="PROSITE" id="PS00137">
    <property type="entry name" value="SUBTILASE_HIS"/>
    <property type="match status" value="1"/>
</dbReference>
<gene>
    <name evidence="9" type="ORF">F5X68DRAFT_79992</name>
</gene>
<dbReference type="InterPro" id="IPR000209">
    <property type="entry name" value="Peptidase_S8/S53_dom"/>
</dbReference>
<keyword evidence="2 5" id="KW-0645">Protease</keyword>
<feature type="active site" description="Charge relay system" evidence="5">
    <location>
        <position position="195"/>
    </location>
</feature>
<evidence type="ECO:0000313" key="9">
    <source>
        <dbReference type="EMBL" id="KAH6688448.1"/>
    </source>
</evidence>
<dbReference type="InterPro" id="IPR013783">
    <property type="entry name" value="Ig-like_fold"/>
</dbReference>
<comment type="similarity">
    <text evidence="1 5 6">Belongs to the peptidase S8 family.</text>
</comment>
<protein>
    <submittedName>
        <fullName evidence="9">Subtilase</fullName>
    </submittedName>
</protein>
<keyword evidence="3 5" id="KW-0378">Hydrolase</keyword>
<evidence type="ECO:0000256" key="1">
    <source>
        <dbReference type="ARBA" id="ARBA00011073"/>
    </source>
</evidence>
<dbReference type="GO" id="GO:0004252">
    <property type="term" value="F:serine-type endopeptidase activity"/>
    <property type="evidence" value="ECO:0007669"/>
    <property type="project" value="UniProtKB-UniRule"/>
</dbReference>
<keyword evidence="10" id="KW-1185">Reference proteome</keyword>
<organism evidence="9 10">
    <name type="scientific">Plectosphaerella plurivora</name>
    <dbReference type="NCBI Taxonomy" id="936078"/>
    <lineage>
        <taxon>Eukaryota</taxon>
        <taxon>Fungi</taxon>
        <taxon>Dikarya</taxon>
        <taxon>Ascomycota</taxon>
        <taxon>Pezizomycotina</taxon>
        <taxon>Sordariomycetes</taxon>
        <taxon>Hypocreomycetidae</taxon>
        <taxon>Glomerellales</taxon>
        <taxon>Plectosphaerellaceae</taxon>
        <taxon>Plectosphaerella</taxon>
    </lineage>
</organism>
<dbReference type="EMBL" id="JAGSXJ010000009">
    <property type="protein sequence ID" value="KAH6688448.1"/>
    <property type="molecule type" value="Genomic_DNA"/>
</dbReference>
<accession>A0A9P8VF66</accession>
<reference evidence="9" key="1">
    <citation type="journal article" date="2021" name="Nat. Commun.">
        <title>Genetic determinants of endophytism in the Arabidopsis root mycobiome.</title>
        <authorList>
            <person name="Mesny F."/>
            <person name="Miyauchi S."/>
            <person name="Thiergart T."/>
            <person name="Pickel B."/>
            <person name="Atanasova L."/>
            <person name="Karlsson M."/>
            <person name="Huettel B."/>
            <person name="Barry K.W."/>
            <person name="Haridas S."/>
            <person name="Chen C."/>
            <person name="Bauer D."/>
            <person name="Andreopoulos W."/>
            <person name="Pangilinan J."/>
            <person name="LaButti K."/>
            <person name="Riley R."/>
            <person name="Lipzen A."/>
            <person name="Clum A."/>
            <person name="Drula E."/>
            <person name="Henrissat B."/>
            <person name="Kohler A."/>
            <person name="Grigoriev I.V."/>
            <person name="Martin F.M."/>
            <person name="Hacquard S."/>
        </authorList>
    </citation>
    <scope>NUCLEOTIDE SEQUENCE</scope>
    <source>
        <strain evidence="9">MPI-SDFR-AT-0117</strain>
    </source>
</reference>
<dbReference type="AlphaFoldDB" id="A0A9P8VF66"/>
<feature type="active site" description="Charge relay system" evidence="5">
    <location>
        <position position="364"/>
    </location>
</feature>
<dbReference type="InterPro" id="IPR015500">
    <property type="entry name" value="Peptidase_S8_subtilisin-rel"/>
</dbReference>
<dbReference type="Gene3D" id="3.40.50.200">
    <property type="entry name" value="Peptidase S8/S53 domain"/>
    <property type="match status" value="1"/>
</dbReference>
<evidence type="ECO:0000256" key="4">
    <source>
        <dbReference type="ARBA" id="ARBA00022825"/>
    </source>
</evidence>
<keyword evidence="4 5" id="KW-0720">Serine protease</keyword>
<dbReference type="OrthoDB" id="10256524at2759"/>
<dbReference type="InterPro" id="IPR036852">
    <property type="entry name" value="Peptidase_S8/S53_dom_sf"/>
</dbReference>
<feature type="signal peptide" evidence="7">
    <location>
        <begin position="1"/>
        <end position="18"/>
    </location>
</feature>
<dbReference type="InterPro" id="IPR023828">
    <property type="entry name" value="Peptidase_S8_Ser-AS"/>
</dbReference>
<sequence>MHIRQILALLPLAGGSLAQHRSPANADQGTIIPGKFVVEYAHTAALRKRQDELAQRPDVNVVASFDSDIFAGVSVETDDLDAETLQSFADVVNVWPSRRYPMPSFGTNEVAESLDGAADMAVHKVTGVDKLHQLGIFGKGAKIGVIDTGIDYNHTAFGSSFGPGARVVGGYDFVGEEYPVGGAVPDDDPIDNLGHGSHVAGIAAGKTANFTGVAPEATLYAYKVLGNGDGVEDEIIIQALLRAIDDEVDIVTCSLGGPNGWADGSWGAVASRLVDEGIVVTAVAANDGGVGPFWASTGSGRHVLNVGSADTDAELDTVIKPSNFTQWGGLYDLEPKPNIVAPGRNILSVSIRAPDAFVVESGTSMATPYVAGIAALWIGKNGGRSVHGKGFARKLQQRIISSGESLPWTDSEGVRSSDPSWRAPPAQVGGGLVNAWKVLEYTSHLEFDTIVLNDTRNFNPAHDISVFNEGNETVTYTFEVENWAGLEMLGWVDGWRGWTRRIRNTSSLYPVKLEPGVVVPDSFTLGPGESKTLSVTFENPSNLGWNSSALPIYGGSVIVSSDLGEKLSVPFMGLGADLRQELNDISGPTYPFHNTGADLVPWPSQAVFSLNLSLAVQDYPKINNMLIWGTREIRWDIYEPGWSERQWSYPPVPGVGGYIGSAAVWADGDFFDFDPDTGADPNRTISFPMRNLLRSTLWENFYLWFGKLANGTDIADGQYHVRFAILKPFGIPEAAEDWQVLSTPEIEIQRG</sequence>
<evidence type="ECO:0000256" key="5">
    <source>
        <dbReference type="PROSITE-ProRule" id="PRU01240"/>
    </source>
</evidence>
<evidence type="ECO:0000256" key="3">
    <source>
        <dbReference type="ARBA" id="ARBA00022801"/>
    </source>
</evidence>
<evidence type="ECO:0000256" key="6">
    <source>
        <dbReference type="RuleBase" id="RU003355"/>
    </source>
</evidence>
<dbReference type="PROSITE" id="PS00138">
    <property type="entry name" value="SUBTILASE_SER"/>
    <property type="match status" value="1"/>
</dbReference>
<dbReference type="InterPro" id="IPR050131">
    <property type="entry name" value="Peptidase_S8_subtilisin-like"/>
</dbReference>
<dbReference type="CDD" id="cd07489">
    <property type="entry name" value="Peptidases_S8_5"/>
    <property type="match status" value="1"/>
</dbReference>
<dbReference type="Proteomes" id="UP000770015">
    <property type="component" value="Unassembled WGS sequence"/>
</dbReference>
<dbReference type="PROSITE" id="PS51892">
    <property type="entry name" value="SUBTILASE"/>
    <property type="match status" value="1"/>
</dbReference>
<dbReference type="Gene3D" id="2.60.40.10">
    <property type="entry name" value="Immunoglobulins"/>
    <property type="match status" value="1"/>
</dbReference>